<name>A0A921FB67_9LACO</name>
<dbReference type="InterPro" id="IPR018306">
    <property type="entry name" value="Phage_T5_Orf172_DNA-bd"/>
</dbReference>
<accession>A0A921FB67</accession>
<evidence type="ECO:0000313" key="4">
    <source>
        <dbReference type="Proteomes" id="UP000707535"/>
    </source>
</evidence>
<dbReference type="AlphaFoldDB" id="A0A921FB67"/>
<dbReference type="SMART" id="SM00974">
    <property type="entry name" value="T5orf172"/>
    <property type="match status" value="1"/>
</dbReference>
<reference evidence="3" key="1">
    <citation type="journal article" date="2021" name="PeerJ">
        <title>Extensive microbial diversity within the chicken gut microbiome revealed by metagenomics and culture.</title>
        <authorList>
            <person name="Gilroy R."/>
            <person name="Ravi A."/>
            <person name="Getino M."/>
            <person name="Pursley I."/>
            <person name="Horton D.L."/>
            <person name="Alikhan N.F."/>
            <person name="Baker D."/>
            <person name="Gharbi K."/>
            <person name="Hall N."/>
            <person name="Watson M."/>
            <person name="Adriaenssens E.M."/>
            <person name="Foster-Nyarko E."/>
            <person name="Jarju S."/>
            <person name="Secka A."/>
            <person name="Antonio M."/>
            <person name="Oren A."/>
            <person name="Chaudhuri R.R."/>
            <person name="La Ragione R."/>
            <person name="Hildebrand F."/>
            <person name="Pallen M.J."/>
        </authorList>
    </citation>
    <scope>NUCLEOTIDE SEQUENCE</scope>
    <source>
        <strain evidence="3">CHK174-6876</strain>
    </source>
</reference>
<keyword evidence="1" id="KW-0175">Coiled coil</keyword>
<evidence type="ECO:0000259" key="2">
    <source>
        <dbReference type="SMART" id="SM00974"/>
    </source>
</evidence>
<dbReference type="EMBL" id="DYXG01000064">
    <property type="protein sequence ID" value="HJE97263.1"/>
    <property type="molecule type" value="Genomic_DNA"/>
</dbReference>
<feature type="coiled-coil region" evidence="1">
    <location>
        <begin position="9"/>
        <end position="98"/>
    </location>
</feature>
<evidence type="ECO:0000313" key="3">
    <source>
        <dbReference type="EMBL" id="HJE97263.1"/>
    </source>
</evidence>
<evidence type="ECO:0000256" key="1">
    <source>
        <dbReference type="SAM" id="Coils"/>
    </source>
</evidence>
<dbReference type="InterPro" id="IPR025280">
    <property type="entry name" value="SNIPE"/>
</dbReference>
<feature type="coiled-coil region" evidence="1">
    <location>
        <begin position="229"/>
        <end position="317"/>
    </location>
</feature>
<reference evidence="3" key="2">
    <citation type="submission" date="2021-09" db="EMBL/GenBank/DDBJ databases">
        <authorList>
            <person name="Gilroy R."/>
        </authorList>
    </citation>
    <scope>NUCLEOTIDE SEQUENCE</scope>
    <source>
        <strain evidence="3">CHK174-6876</strain>
    </source>
</reference>
<feature type="domain" description="Bacteriophage T5 Orf172 DNA-binding" evidence="2">
    <location>
        <begin position="334"/>
        <end position="417"/>
    </location>
</feature>
<protein>
    <submittedName>
        <fullName evidence="3">DUF4041 domain-containing protein</fullName>
    </submittedName>
</protein>
<dbReference type="Proteomes" id="UP000707535">
    <property type="component" value="Unassembled WGS sequence"/>
</dbReference>
<organism evidence="3 4">
    <name type="scientific">Ligilactobacillus acidipiscis</name>
    <dbReference type="NCBI Taxonomy" id="89059"/>
    <lineage>
        <taxon>Bacteria</taxon>
        <taxon>Bacillati</taxon>
        <taxon>Bacillota</taxon>
        <taxon>Bacilli</taxon>
        <taxon>Lactobacillales</taxon>
        <taxon>Lactobacillaceae</taxon>
        <taxon>Ligilactobacillus</taxon>
    </lineage>
</organism>
<gene>
    <name evidence="3" type="ORF">K8V00_06550</name>
</gene>
<comment type="caution">
    <text evidence="3">The sequence shown here is derived from an EMBL/GenBank/DDBJ whole genome shotgun (WGS) entry which is preliminary data.</text>
</comment>
<dbReference type="Pfam" id="PF13455">
    <property type="entry name" value="MUG113"/>
    <property type="match status" value="1"/>
</dbReference>
<proteinExistence type="predicted"/>
<sequence>MGLGDLFKVNDYKKKISELEDVNTELLQKNKLISDTKQATVVELEDMIKEKEKTLKELDKRYIDKLEQLKIDKLKDKRNSLKDDIRKLQGEIVTYQDIINVESFGLYQPRYNFDNSAIYKDKLAELRQHQKDLIKNDKAGIIVNAMTLDGSARKGKTMQKRNIKQLVRSFNTECEAAINKVTYSNFDRTEKRIDRSFKQLNNLNKSNGIILSDAYLDAKKEELALVFEYSQKKQEEKDILREQREQEREEKKVQREIEQQRKQVLKDTQHFENAKTELEEKIADAADEEKEVLLLKLKELEDKLKQLQARESDLDYREGHATAGYVYIISNIGSFGQDVYKIGVTRRLEPMDRINELASASVPFKFDVHAMIFSENAYGLESELHERFKDQRVNKMNNRKEYYNITMDDIKQALEKYSDLTFDFDEEAEAYEYREGLRLAKAMQRQQNTNQVEAHSMEV</sequence>
<dbReference type="Pfam" id="PF13250">
    <property type="entry name" value="SNIPE"/>
    <property type="match status" value="1"/>
</dbReference>